<comment type="caution">
    <text evidence="1">The sequence shown here is derived from an EMBL/GenBank/DDBJ whole genome shotgun (WGS) entry which is preliminary data.</text>
</comment>
<protein>
    <submittedName>
        <fullName evidence="1">Uncharacterized protein</fullName>
    </submittedName>
</protein>
<dbReference type="EMBL" id="AJIL01000004">
    <property type="protein sequence ID" value="KNF06204.1"/>
    <property type="molecule type" value="Genomic_DNA"/>
</dbReference>
<evidence type="ECO:0000313" key="1">
    <source>
        <dbReference type="EMBL" id="KNF06204.1"/>
    </source>
</evidence>
<gene>
    <name evidence="1" type="ORF">PSTG_00712</name>
</gene>
<name>A0A0L0W3X6_9BASI</name>
<dbReference type="Proteomes" id="UP000054564">
    <property type="component" value="Unassembled WGS sequence"/>
</dbReference>
<sequence length="171" mass="19067">MADNPQTEQQRIRAIQDASAAMASKRGGLVLGAEQAHAIGISAALNKLKGIENLTDRNFISFRSALIDLEVPLIRQVIRPTEEELAINPNARSRTTGRVVPEFIKGPSHIWKIVKDYHQSNNEASLYLIQSKLNNFQQDYKTLITAHIDAFTELKNKFVNRGGHVDEAHLG</sequence>
<dbReference type="AlphaFoldDB" id="A0A0L0W3X6"/>
<proteinExistence type="predicted"/>
<keyword evidence="2" id="KW-1185">Reference proteome</keyword>
<evidence type="ECO:0000313" key="2">
    <source>
        <dbReference type="Proteomes" id="UP000054564"/>
    </source>
</evidence>
<accession>A0A0L0W3X6</accession>
<organism evidence="1 2">
    <name type="scientific">Puccinia striiformis f. sp. tritici PST-78</name>
    <dbReference type="NCBI Taxonomy" id="1165861"/>
    <lineage>
        <taxon>Eukaryota</taxon>
        <taxon>Fungi</taxon>
        <taxon>Dikarya</taxon>
        <taxon>Basidiomycota</taxon>
        <taxon>Pucciniomycotina</taxon>
        <taxon>Pucciniomycetes</taxon>
        <taxon>Pucciniales</taxon>
        <taxon>Pucciniaceae</taxon>
        <taxon>Puccinia</taxon>
    </lineage>
</organism>
<reference evidence="2" key="1">
    <citation type="submission" date="2014-03" db="EMBL/GenBank/DDBJ databases">
        <title>The Genome Sequence of Puccinia striiformis f. sp. tritici PST-78.</title>
        <authorList>
            <consortium name="The Broad Institute Genome Sequencing Platform"/>
            <person name="Cuomo C."/>
            <person name="Hulbert S."/>
            <person name="Chen X."/>
            <person name="Walker B."/>
            <person name="Young S.K."/>
            <person name="Zeng Q."/>
            <person name="Gargeya S."/>
            <person name="Fitzgerald M."/>
            <person name="Haas B."/>
            <person name="Abouelleil A."/>
            <person name="Alvarado L."/>
            <person name="Arachchi H.M."/>
            <person name="Berlin A.M."/>
            <person name="Chapman S.B."/>
            <person name="Goldberg J."/>
            <person name="Griggs A."/>
            <person name="Gujja S."/>
            <person name="Hansen M."/>
            <person name="Howarth C."/>
            <person name="Imamovic A."/>
            <person name="Larimer J."/>
            <person name="McCowan C."/>
            <person name="Montmayeur A."/>
            <person name="Murphy C."/>
            <person name="Neiman D."/>
            <person name="Pearson M."/>
            <person name="Priest M."/>
            <person name="Roberts A."/>
            <person name="Saif S."/>
            <person name="Shea T."/>
            <person name="Sisk P."/>
            <person name="Sykes S."/>
            <person name="Wortman J."/>
            <person name="Nusbaum C."/>
            <person name="Birren B."/>
        </authorList>
    </citation>
    <scope>NUCLEOTIDE SEQUENCE [LARGE SCALE GENOMIC DNA]</scope>
    <source>
        <strain evidence="2">race PST-78</strain>
    </source>
</reference>